<gene>
    <name evidence="2" type="ORF">GN330_22560</name>
</gene>
<feature type="transmembrane region" description="Helical" evidence="1">
    <location>
        <begin position="61"/>
        <end position="81"/>
    </location>
</feature>
<comment type="caution">
    <text evidence="2">The sequence shown here is derived from an EMBL/GenBank/DDBJ whole genome shotgun (WGS) entry which is preliminary data.</text>
</comment>
<sequence length="84" mass="9381">MTRQNLTEAEIHQIAHKAAKEAVRETFLIIGLDVDEATEVQADMRHLREWRRSIATVKKQSLITAVGIVTAGVIGAIWLFIKGD</sequence>
<proteinExistence type="predicted"/>
<protein>
    <submittedName>
        <fullName evidence="2">Uncharacterized protein</fullName>
    </submittedName>
</protein>
<keyword evidence="1" id="KW-0472">Membrane</keyword>
<reference evidence="2 3" key="1">
    <citation type="submission" date="2019-12" db="EMBL/GenBank/DDBJ databases">
        <title>Nitratireductor arenosus sp. nov., Isolated from sea sand, Jeju island, South Korea.</title>
        <authorList>
            <person name="Kim W."/>
        </authorList>
    </citation>
    <scope>NUCLEOTIDE SEQUENCE [LARGE SCALE GENOMIC DNA]</scope>
    <source>
        <strain evidence="2 3">CAU 1489</strain>
    </source>
</reference>
<keyword evidence="1" id="KW-0812">Transmembrane</keyword>
<dbReference type="Proteomes" id="UP000463224">
    <property type="component" value="Unassembled WGS sequence"/>
</dbReference>
<keyword evidence="1" id="KW-1133">Transmembrane helix</keyword>
<name>A0A844QJG7_9HYPH</name>
<dbReference type="AlphaFoldDB" id="A0A844QJG7"/>
<dbReference type="EMBL" id="WPHG01000010">
    <property type="protein sequence ID" value="MVB00037.1"/>
    <property type="molecule type" value="Genomic_DNA"/>
</dbReference>
<evidence type="ECO:0000256" key="1">
    <source>
        <dbReference type="SAM" id="Phobius"/>
    </source>
</evidence>
<accession>A0A844QJG7</accession>
<dbReference type="RefSeq" id="WP_156715851.1">
    <property type="nucleotide sequence ID" value="NZ_WPHG01000010.1"/>
</dbReference>
<keyword evidence="3" id="KW-1185">Reference proteome</keyword>
<evidence type="ECO:0000313" key="3">
    <source>
        <dbReference type="Proteomes" id="UP000463224"/>
    </source>
</evidence>
<organism evidence="2 3">
    <name type="scientific">Nitratireductor arenosus</name>
    <dbReference type="NCBI Taxonomy" id="2682096"/>
    <lineage>
        <taxon>Bacteria</taxon>
        <taxon>Pseudomonadati</taxon>
        <taxon>Pseudomonadota</taxon>
        <taxon>Alphaproteobacteria</taxon>
        <taxon>Hyphomicrobiales</taxon>
        <taxon>Phyllobacteriaceae</taxon>
        <taxon>Nitratireductor</taxon>
    </lineage>
</organism>
<evidence type="ECO:0000313" key="2">
    <source>
        <dbReference type="EMBL" id="MVB00037.1"/>
    </source>
</evidence>